<dbReference type="GO" id="GO:0015074">
    <property type="term" value="P:DNA integration"/>
    <property type="evidence" value="ECO:0007669"/>
    <property type="project" value="UniProtKB-KW"/>
</dbReference>
<dbReference type="PROSITE" id="PS51900">
    <property type="entry name" value="CB"/>
    <property type="match status" value="1"/>
</dbReference>
<keyword evidence="2" id="KW-0229">DNA integration</keyword>
<dbReference type="AlphaFoldDB" id="A0A1H6ZY26"/>
<evidence type="ECO:0000259" key="7">
    <source>
        <dbReference type="PROSITE" id="PS51900"/>
    </source>
</evidence>
<dbReference type="GO" id="GO:0006310">
    <property type="term" value="P:DNA recombination"/>
    <property type="evidence" value="ECO:0007669"/>
    <property type="project" value="UniProtKB-KW"/>
</dbReference>
<dbReference type="PANTHER" id="PTHR30349">
    <property type="entry name" value="PHAGE INTEGRASE-RELATED"/>
    <property type="match status" value="1"/>
</dbReference>
<reference evidence="8 9" key="1">
    <citation type="submission" date="2016-10" db="EMBL/GenBank/DDBJ databases">
        <authorList>
            <person name="de Groot N.N."/>
        </authorList>
    </citation>
    <scope>NUCLEOTIDE SEQUENCE [LARGE SCALE GENOMIC DNA]</scope>
    <source>
        <strain evidence="8 9">DSM 2179</strain>
    </source>
</reference>
<name>A0A1H6ZY26_9FIRM</name>
<keyword evidence="9" id="KW-1185">Reference proteome</keyword>
<dbReference type="Pfam" id="PF14659">
    <property type="entry name" value="Phage_int_SAM_3"/>
    <property type="match status" value="1"/>
</dbReference>
<dbReference type="InterPro" id="IPR050090">
    <property type="entry name" value="Tyrosine_recombinase_XerCD"/>
</dbReference>
<gene>
    <name evidence="8" type="ORF">SAMN05660742_11025</name>
</gene>
<dbReference type="Gene3D" id="1.10.150.130">
    <property type="match status" value="1"/>
</dbReference>
<proteinExistence type="inferred from homology"/>
<dbReference type="Proteomes" id="UP000199662">
    <property type="component" value="Unassembled WGS sequence"/>
</dbReference>
<feature type="domain" description="Tyr recombinase" evidence="6">
    <location>
        <begin position="177"/>
        <end position="380"/>
    </location>
</feature>
<protein>
    <submittedName>
        <fullName evidence="8">Site-specific recombinase XerD</fullName>
    </submittedName>
</protein>
<dbReference type="Pfam" id="PF00589">
    <property type="entry name" value="Phage_integrase"/>
    <property type="match status" value="1"/>
</dbReference>
<dbReference type="RefSeq" id="WP_177177553.1">
    <property type="nucleotide sequence ID" value="NZ_FNZK01000010.1"/>
</dbReference>
<sequence length="391" mass="44771">MPSKMRKRGENSYELTVTNGYDFQGKQIMIRKTIQATSDRDARKQYSQFEAEVRSGAIIKTGKLKLAEFAEQWFRDYCQVKLAPMTLRNYKRYLERRIIPAMGHIDMVDLKPYHIVPFINSLLTPEKRLDGKSEPVTGQAAAYCYRVLSSMLNTAVKWQVIPSNPCDRVDPPVIKRPHTSAFTENEALNMLNMLSNEEIKYRIMISLAVTTGLRLGELLGLMWTDIDFYRNVLQVNRSCQSLAGHGVFTKEPKNESSIRCVTLPNTIMEMFIQYKAWQDQEKAQLGNQWMQGDWVFTTWNGSLLNPSTVSHWFHKFLKRNGLPEIPFHGLRHTSATLLLSEGASLKNVSSRLGHSDIRTTGNIYAHALQSVDKQLAQKMDVFLNKGSDKEL</sequence>
<dbReference type="InterPro" id="IPR013762">
    <property type="entry name" value="Integrase-like_cat_sf"/>
</dbReference>
<dbReference type="STRING" id="84035.SAMN05660742_11025"/>
<dbReference type="Gene3D" id="1.10.443.10">
    <property type="entry name" value="Intergrase catalytic core"/>
    <property type="match status" value="1"/>
</dbReference>
<evidence type="ECO:0000313" key="9">
    <source>
        <dbReference type="Proteomes" id="UP000199662"/>
    </source>
</evidence>
<dbReference type="InterPro" id="IPR004107">
    <property type="entry name" value="Integrase_SAM-like_N"/>
</dbReference>
<evidence type="ECO:0000256" key="3">
    <source>
        <dbReference type="ARBA" id="ARBA00023125"/>
    </source>
</evidence>
<dbReference type="InterPro" id="IPR010998">
    <property type="entry name" value="Integrase_recombinase_N"/>
</dbReference>
<dbReference type="GO" id="GO:0003677">
    <property type="term" value="F:DNA binding"/>
    <property type="evidence" value="ECO:0007669"/>
    <property type="project" value="UniProtKB-UniRule"/>
</dbReference>
<comment type="similarity">
    <text evidence="1">Belongs to the 'phage' integrase family.</text>
</comment>
<organism evidence="8 9">
    <name type="scientific">Propionispira arboris</name>
    <dbReference type="NCBI Taxonomy" id="84035"/>
    <lineage>
        <taxon>Bacteria</taxon>
        <taxon>Bacillati</taxon>
        <taxon>Bacillota</taxon>
        <taxon>Negativicutes</taxon>
        <taxon>Selenomonadales</taxon>
        <taxon>Selenomonadaceae</taxon>
        <taxon>Propionispira</taxon>
    </lineage>
</organism>
<dbReference type="EMBL" id="FNZK01000010">
    <property type="protein sequence ID" value="SEJ54632.1"/>
    <property type="molecule type" value="Genomic_DNA"/>
</dbReference>
<dbReference type="PROSITE" id="PS51898">
    <property type="entry name" value="TYR_RECOMBINASE"/>
    <property type="match status" value="1"/>
</dbReference>
<evidence type="ECO:0000256" key="2">
    <source>
        <dbReference type="ARBA" id="ARBA00022908"/>
    </source>
</evidence>
<keyword evidence="3 5" id="KW-0238">DNA-binding</keyword>
<evidence type="ECO:0000256" key="4">
    <source>
        <dbReference type="ARBA" id="ARBA00023172"/>
    </source>
</evidence>
<keyword evidence="4" id="KW-0233">DNA recombination</keyword>
<dbReference type="InterPro" id="IPR011010">
    <property type="entry name" value="DNA_brk_join_enz"/>
</dbReference>
<accession>A0A1H6ZY26</accession>
<evidence type="ECO:0000256" key="5">
    <source>
        <dbReference type="PROSITE-ProRule" id="PRU01248"/>
    </source>
</evidence>
<dbReference type="SUPFAM" id="SSF56349">
    <property type="entry name" value="DNA breaking-rejoining enzymes"/>
    <property type="match status" value="1"/>
</dbReference>
<evidence type="ECO:0000313" key="8">
    <source>
        <dbReference type="EMBL" id="SEJ54632.1"/>
    </source>
</evidence>
<dbReference type="InterPro" id="IPR044068">
    <property type="entry name" value="CB"/>
</dbReference>
<dbReference type="InterPro" id="IPR002104">
    <property type="entry name" value="Integrase_catalytic"/>
</dbReference>
<dbReference type="PANTHER" id="PTHR30349:SF64">
    <property type="entry name" value="PROPHAGE INTEGRASE INTD-RELATED"/>
    <property type="match status" value="1"/>
</dbReference>
<feature type="domain" description="Core-binding (CB)" evidence="7">
    <location>
        <begin position="64"/>
        <end position="156"/>
    </location>
</feature>
<evidence type="ECO:0000256" key="1">
    <source>
        <dbReference type="ARBA" id="ARBA00008857"/>
    </source>
</evidence>
<dbReference type="CDD" id="cd01189">
    <property type="entry name" value="INT_ICEBs1_C_like"/>
    <property type="match status" value="1"/>
</dbReference>
<evidence type="ECO:0000259" key="6">
    <source>
        <dbReference type="PROSITE" id="PS51898"/>
    </source>
</evidence>